<evidence type="ECO:0000313" key="4">
    <source>
        <dbReference type="Proteomes" id="UP000019116"/>
    </source>
</evidence>
<dbReference type="EnsemblPlants" id="TraesCS5B02G446700.1">
    <property type="protein sequence ID" value="TraesCS5B02G446700.1.cds1"/>
    <property type="gene ID" value="TraesCS5B02G446700"/>
</dbReference>
<evidence type="ECO:0000313" key="3">
    <source>
        <dbReference type="EnsemblPlants" id="TraesCS5B02G446700.1.cds1"/>
    </source>
</evidence>
<dbReference type="OrthoDB" id="1916120at2759"/>
<reference evidence="3" key="2">
    <citation type="submission" date="2018-10" db="UniProtKB">
        <authorList>
            <consortium name="EnsemblPlants"/>
        </authorList>
    </citation>
    <scope>IDENTIFICATION</scope>
</reference>
<keyword evidence="2" id="KW-1133">Transmembrane helix</keyword>
<dbReference type="Gramene" id="TraesMAC5B03G02978940.1">
    <property type="protein sequence ID" value="TraesMAC5B03G02978940.1.CDS1"/>
    <property type="gene ID" value="TraesMAC5B03G02978940"/>
</dbReference>
<dbReference type="Proteomes" id="UP000019116">
    <property type="component" value="Chromosome 5B"/>
</dbReference>
<proteinExistence type="predicted"/>
<keyword evidence="4" id="KW-1185">Reference proteome</keyword>
<protein>
    <submittedName>
        <fullName evidence="3">Uncharacterized protein</fullName>
    </submittedName>
</protein>
<reference evidence="3" key="1">
    <citation type="submission" date="2018-08" db="EMBL/GenBank/DDBJ databases">
        <authorList>
            <person name="Rossello M."/>
        </authorList>
    </citation>
    <scope>NUCLEOTIDE SEQUENCE [LARGE SCALE GENOMIC DNA]</scope>
    <source>
        <strain evidence="3">cv. Chinese Spring</strain>
    </source>
</reference>
<feature type="region of interest" description="Disordered" evidence="1">
    <location>
        <begin position="193"/>
        <end position="221"/>
    </location>
</feature>
<feature type="transmembrane region" description="Helical" evidence="2">
    <location>
        <begin position="55"/>
        <end position="75"/>
    </location>
</feature>
<dbReference type="AlphaFoldDB" id="A0A3B6LV92"/>
<feature type="region of interest" description="Disordered" evidence="1">
    <location>
        <begin position="137"/>
        <end position="181"/>
    </location>
</feature>
<dbReference type="Gramene" id="TraesLAC5B03G02935700.1">
    <property type="protein sequence ID" value="TraesLAC5B03G02935700.1.CDS1"/>
    <property type="gene ID" value="TraesLAC5B03G02935700"/>
</dbReference>
<dbReference type="PANTHER" id="PTHR35278:SF4">
    <property type="entry name" value="TRANSMEMBRANE PROTEIN"/>
    <property type="match status" value="1"/>
</dbReference>
<evidence type="ECO:0000256" key="1">
    <source>
        <dbReference type="SAM" id="MobiDB-lite"/>
    </source>
</evidence>
<accession>A0A3B6LV92</accession>
<dbReference type="PANTHER" id="PTHR35278">
    <property type="entry name" value="TRANSMEMBRANE PROTEIN-RELATED"/>
    <property type="match status" value="1"/>
</dbReference>
<dbReference type="Gramene" id="TraesROB_scaffold_015183_01G000200.1">
    <property type="protein sequence ID" value="TraesROB_scaffold_015183_01G000200.1"/>
    <property type="gene ID" value="TraesROB_scaffold_015183_01G000200"/>
</dbReference>
<dbReference type="Gramene" id="TraesARI7B03G04301400.1">
    <property type="protein sequence ID" value="TraesARI7B03G04301400.1.CDS1"/>
    <property type="gene ID" value="TraesARI7B03G04301400"/>
</dbReference>
<dbReference type="Gramene" id="TraesPARA_EIv1.0_1736140.1">
    <property type="protein sequence ID" value="TraesPARA_EIv1.0_1736140.1.CDS1"/>
    <property type="gene ID" value="TraesPARA_EIv1.0_1736140"/>
</dbReference>
<dbReference type="Gramene" id="TraesCS5B02G446700.1">
    <property type="protein sequence ID" value="TraesCS5B02G446700.1.cds1"/>
    <property type="gene ID" value="TraesCS5B02G446700"/>
</dbReference>
<dbReference type="OMA" id="RYMERND"/>
<keyword evidence="2" id="KW-0812">Transmembrane</keyword>
<name>A0A3B6LV92_WHEAT</name>
<dbReference type="Gramene" id="TraesNOR5B03G03009110.1">
    <property type="protein sequence ID" value="TraesNOR5B03G03009110.1.CDS1"/>
    <property type="gene ID" value="TraesNOR5B03G03009110"/>
</dbReference>
<dbReference type="Gramene" id="TraesLDM5B03G02984380.1">
    <property type="protein sequence ID" value="TraesLDM5B03G02984380.1.CDS1"/>
    <property type="gene ID" value="TraesLDM5B03G02984380"/>
</dbReference>
<keyword evidence="2" id="KW-0472">Membrane</keyword>
<dbReference type="Gramene" id="TraesCLE_scaffold_018178_01G000400.1">
    <property type="protein sequence ID" value="TraesCLE_scaffold_018178_01G000400.1"/>
    <property type="gene ID" value="TraesCLE_scaffold_018178_01G000400"/>
</dbReference>
<organism evidence="3">
    <name type="scientific">Triticum aestivum</name>
    <name type="common">Wheat</name>
    <dbReference type="NCBI Taxonomy" id="4565"/>
    <lineage>
        <taxon>Eukaryota</taxon>
        <taxon>Viridiplantae</taxon>
        <taxon>Streptophyta</taxon>
        <taxon>Embryophyta</taxon>
        <taxon>Tracheophyta</taxon>
        <taxon>Spermatophyta</taxon>
        <taxon>Magnoliopsida</taxon>
        <taxon>Liliopsida</taxon>
        <taxon>Poales</taxon>
        <taxon>Poaceae</taxon>
        <taxon>BOP clade</taxon>
        <taxon>Pooideae</taxon>
        <taxon>Triticodae</taxon>
        <taxon>Triticeae</taxon>
        <taxon>Triticinae</taxon>
        <taxon>Triticum</taxon>
    </lineage>
</organism>
<sequence>MGSVVGTAASGVGTLLGDAITAPFRAILGASCEGVCSGTWDVACFLEHLCTASLARLFMVIVLTYVVLFFGYLVCKAGIVRCVAKNACKVAGAACSGCCHALKGSSCFLWRKLRDTKRVYHGRRGRRRRWPRDVETGAGDWGSDDEESDGYGGHGHGARRWGRAREGSSSSSSVRERRKDRLRRSLRLRRLVSHKEQYATARSHGGGRHHRGRVVGVPSSTSLRVDAGRKFKRVRT</sequence>
<dbReference type="Gramene" id="TraesSTA5B03G02972150.1">
    <property type="protein sequence ID" value="TraesSTA5B03G02972150.1.CDS1"/>
    <property type="gene ID" value="TraesSTA5B03G02972150"/>
</dbReference>
<dbReference type="Gramene" id="TraesCS5B03G1095500.1">
    <property type="protein sequence ID" value="TraesCS5B03G1095500.1.CDS1"/>
    <property type="gene ID" value="TraesCS5B03G1095500"/>
</dbReference>
<dbReference type="Gramene" id="TraesCAD_scaffold_078117_01G000200.1">
    <property type="protein sequence ID" value="TraesCAD_scaffold_078117_01G000200.1"/>
    <property type="gene ID" value="TraesCAD_scaffold_078117_01G000200"/>
</dbReference>
<dbReference type="Gramene" id="TraesJUL5B03G03002430.1">
    <property type="protein sequence ID" value="TraesJUL5B03G03002430.1.CDS1"/>
    <property type="gene ID" value="TraesJUL5B03G03002430"/>
</dbReference>
<evidence type="ECO:0000256" key="2">
    <source>
        <dbReference type="SAM" id="Phobius"/>
    </source>
</evidence>